<dbReference type="FunFam" id="3.30.70.330:FF:000406">
    <property type="entry name" value="Related to Nucleolar protein NOP4"/>
    <property type="match status" value="1"/>
</dbReference>
<comment type="subcellular location">
    <subcellularLocation>
        <location evidence="1">Nucleus</location>
    </subcellularLocation>
</comment>
<dbReference type="PANTHER" id="PTHR48039:SF5">
    <property type="entry name" value="RNA-BINDING PROTEIN 28"/>
    <property type="match status" value="1"/>
</dbReference>
<dbReference type="InterPro" id="IPR000504">
    <property type="entry name" value="RRM_dom"/>
</dbReference>
<comment type="caution">
    <text evidence="9">The sequence shown here is derived from an EMBL/GenBank/DDBJ whole genome shotgun (WGS) entry which is preliminary data.</text>
</comment>
<dbReference type="InterPro" id="IPR034808">
    <property type="entry name" value="Nop4p_RRM3"/>
</dbReference>
<feature type="compositionally biased region" description="Basic and acidic residues" evidence="7">
    <location>
        <begin position="462"/>
        <end position="473"/>
    </location>
</feature>
<feature type="domain" description="RRM" evidence="8">
    <location>
        <begin position="65"/>
        <end position="178"/>
    </location>
</feature>
<evidence type="ECO:0000256" key="4">
    <source>
        <dbReference type="ARBA" id="ARBA00023242"/>
    </source>
</evidence>
<protein>
    <recommendedName>
        <fullName evidence="8">RRM domain-containing protein</fullName>
    </recommendedName>
</protein>
<dbReference type="GO" id="GO:0005730">
    <property type="term" value="C:nucleolus"/>
    <property type="evidence" value="ECO:0007669"/>
    <property type="project" value="TreeGrafter"/>
</dbReference>
<organism evidence="9 10">
    <name type="scientific">Meripilus lineatus</name>
    <dbReference type="NCBI Taxonomy" id="2056292"/>
    <lineage>
        <taxon>Eukaryota</taxon>
        <taxon>Fungi</taxon>
        <taxon>Dikarya</taxon>
        <taxon>Basidiomycota</taxon>
        <taxon>Agaricomycotina</taxon>
        <taxon>Agaricomycetes</taxon>
        <taxon>Polyporales</taxon>
        <taxon>Meripilaceae</taxon>
        <taxon>Meripilus</taxon>
    </lineage>
</organism>
<feature type="compositionally biased region" description="Polar residues" evidence="7">
    <location>
        <begin position="483"/>
        <end position="492"/>
    </location>
</feature>
<evidence type="ECO:0000256" key="5">
    <source>
        <dbReference type="PROSITE-ProRule" id="PRU00176"/>
    </source>
</evidence>
<dbReference type="EMBL" id="JANAWD010000257">
    <property type="protein sequence ID" value="KAJ3482781.1"/>
    <property type="molecule type" value="Genomic_DNA"/>
</dbReference>
<keyword evidence="4" id="KW-0539">Nucleus</keyword>
<feature type="compositionally biased region" description="Acidic residues" evidence="7">
    <location>
        <begin position="1"/>
        <end position="19"/>
    </location>
</feature>
<feature type="region of interest" description="Disordered" evidence="7">
    <location>
        <begin position="279"/>
        <end position="326"/>
    </location>
</feature>
<dbReference type="Gene3D" id="3.30.70.330">
    <property type="match status" value="1"/>
</dbReference>
<evidence type="ECO:0000313" key="10">
    <source>
        <dbReference type="Proteomes" id="UP001212997"/>
    </source>
</evidence>
<dbReference type="InterPro" id="IPR051945">
    <property type="entry name" value="RRM_MRD1_RNA_proc_ribogen"/>
</dbReference>
<reference evidence="9" key="1">
    <citation type="submission" date="2022-07" db="EMBL/GenBank/DDBJ databases">
        <title>Genome Sequence of Physisporinus lineatus.</title>
        <authorList>
            <person name="Buettner E."/>
        </authorList>
    </citation>
    <scope>NUCLEOTIDE SEQUENCE</scope>
    <source>
        <strain evidence="9">VT162</strain>
    </source>
</reference>
<dbReference type="InterPro" id="IPR012677">
    <property type="entry name" value="Nucleotide-bd_a/b_plait_sf"/>
</dbReference>
<accession>A0AAD5V572</accession>
<dbReference type="CDD" id="cd12676">
    <property type="entry name" value="RRM3_Nop4p"/>
    <property type="match status" value="1"/>
</dbReference>
<dbReference type="GO" id="GO:0003729">
    <property type="term" value="F:mRNA binding"/>
    <property type="evidence" value="ECO:0007669"/>
    <property type="project" value="TreeGrafter"/>
</dbReference>
<gene>
    <name evidence="9" type="ORF">NLI96_g6756</name>
</gene>
<proteinExistence type="predicted"/>
<keyword evidence="2" id="KW-0677">Repeat</keyword>
<dbReference type="PROSITE" id="PS50102">
    <property type="entry name" value="RRM"/>
    <property type="match status" value="1"/>
</dbReference>
<feature type="compositionally biased region" description="Basic residues" evidence="7">
    <location>
        <begin position="507"/>
        <end position="519"/>
    </location>
</feature>
<keyword evidence="3 5" id="KW-0694">RNA-binding</keyword>
<evidence type="ECO:0000256" key="7">
    <source>
        <dbReference type="SAM" id="MobiDB-lite"/>
    </source>
</evidence>
<feature type="compositionally biased region" description="Basic and acidic residues" evidence="7">
    <location>
        <begin position="303"/>
        <end position="322"/>
    </location>
</feature>
<dbReference type="Pfam" id="PF00076">
    <property type="entry name" value="RRM_1"/>
    <property type="match status" value="1"/>
</dbReference>
<feature type="region of interest" description="Disordered" evidence="7">
    <location>
        <begin position="1"/>
        <end position="67"/>
    </location>
</feature>
<dbReference type="InterPro" id="IPR035979">
    <property type="entry name" value="RBD_domain_sf"/>
</dbReference>
<dbReference type="PANTHER" id="PTHR48039">
    <property type="entry name" value="RNA-BINDING MOTIF PROTEIN 14B"/>
    <property type="match status" value="1"/>
</dbReference>
<feature type="compositionally biased region" description="Basic and acidic residues" evidence="7">
    <location>
        <begin position="441"/>
        <end position="452"/>
    </location>
</feature>
<evidence type="ECO:0000259" key="8">
    <source>
        <dbReference type="PROSITE" id="PS50102"/>
    </source>
</evidence>
<evidence type="ECO:0000256" key="1">
    <source>
        <dbReference type="ARBA" id="ARBA00004123"/>
    </source>
</evidence>
<feature type="coiled-coil region" evidence="6">
    <location>
        <begin position="386"/>
        <end position="413"/>
    </location>
</feature>
<dbReference type="SUPFAM" id="SSF54928">
    <property type="entry name" value="RNA-binding domain, RBD"/>
    <property type="match status" value="1"/>
</dbReference>
<feature type="compositionally biased region" description="Acidic residues" evidence="7">
    <location>
        <begin position="289"/>
        <end position="302"/>
    </location>
</feature>
<evidence type="ECO:0000256" key="2">
    <source>
        <dbReference type="ARBA" id="ARBA00022737"/>
    </source>
</evidence>
<sequence>MEDVAQDEDEDDEDADGSDSEGSSIAHGSSEEGEGDAEDKDEDGMDIDDNDQPGRPQLPPPETGTTLFVRNVPFEATDDDLRTLFRAFGPLRYARITLDHDSGRSRGTGFVCFWNIDDADKVIAQSEVLRAETTGEETVTPKKNPFKLPSLLTPDPSASVSQNLVLHGRTLDVIRAVTRTEASKLKEAGEKQREKADKRNLYLLREGIILPNTPAAELLSASELEKRTQSYNSRRALLRSNPSLYVSRTRLSVRQLPLFVTERMLKRFAIHAMRTFESEVKAGTRSPLSEDELTEPLADDQENGAKPEGKGRGKSKTGRDTGVRQAKIVRQQDRVDAVTGKGRSKGYGFLEIGKHPDALRILRWGNNNPDVGKLFSEWWIEELEDLIKAEKKAKKEDGRLERLKEVLEEQKQGEHKKGGKGSLVLEFSIENVQVVKRRTAHQTEQKSTSSERKKPKSQESASDLKEESVDERPHKKRRESKPRTTAQAQNVNDKPIKAENGIGSIIGRKRKERKGKKKA</sequence>
<name>A0AAD5V572_9APHY</name>
<evidence type="ECO:0000256" key="6">
    <source>
        <dbReference type="SAM" id="Coils"/>
    </source>
</evidence>
<dbReference type="AlphaFoldDB" id="A0AAD5V572"/>
<feature type="region of interest" description="Disordered" evidence="7">
    <location>
        <begin position="436"/>
        <end position="519"/>
    </location>
</feature>
<keyword evidence="6" id="KW-0175">Coiled coil</keyword>
<dbReference type="SMART" id="SM00360">
    <property type="entry name" value="RRM"/>
    <property type="match status" value="2"/>
</dbReference>
<evidence type="ECO:0000313" key="9">
    <source>
        <dbReference type="EMBL" id="KAJ3482781.1"/>
    </source>
</evidence>
<feature type="compositionally biased region" description="Acidic residues" evidence="7">
    <location>
        <begin position="31"/>
        <end position="51"/>
    </location>
</feature>
<keyword evidence="10" id="KW-1185">Reference proteome</keyword>
<evidence type="ECO:0000256" key="3">
    <source>
        <dbReference type="ARBA" id="ARBA00022884"/>
    </source>
</evidence>
<dbReference type="Proteomes" id="UP001212997">
    <property type="component" value="Unassembled WGS sequence"/>
</dbReference>